<proteinExistence type="predicted"/>
<accession>G0M9I9</accession>
<dbReference type="OrthoDB" id="5817365at2759"/>
<gene>
    <name evidence="2" type="ORF">CAEBREN_18957</name>
</gene>
<evidence type="ECO:0000313" key="3">
    <source>
        <dbReference type="Proteomes" id="UP000008068"/>
    </source>
</evidence>
<name>G0M9I9_CAEBE</name>
<organism evidence="3">
    <name type="scientific">Caenorhabditis brenneri</name>
    <name type="common">Nematode worm</name>
    <dbReference type="NCBI Taxonomy" id="135651"/>
    <lineage>
        <taxon>Eukaryota</taxon>
        <taxon>Metazoa</taxon>
        <taxon>Ecdysozoa</taxon>
        <taxon>Nematoda</taxon>
        <taxon>Chromadorea</taxon>
        <taxon>Rhabditida</taxon>
        <taxon>Rhabditina</taxon>
        <taxon>Rhabditomorpha</taxon>
        <taxon>Rhabditoidea</taxon>
        <taxon>Rhabditidae</taxon>
        <taxon>Peloderinae</taxon>
        <taxon>Caenorhabditis</taxon>
    </lineage>
</organism>
<dbReference type="eggNOG" id="ENOG502TFGP">
    <property type="taxonomic scope" value="Eukaryota"/>
</dbReference>
<dbReference type="InParanoid" id="G0M9I9"/>
<evidence type="ECO:0000256" key="1">
    <source>
        <dbReference type="SAM" id="SignalP"/>
    </source>
</evidence>
<dbReference type="EMBL" id="GL379787">
    <property type="protein sequence ID" value="EGT31140.1"/>
    <property type="molecule type" value="Genomic_DNA"/>
</dbReference>
<dbReference type="InterPro" id="IPR005071">
    <property type="entry name" value="Glycoprotein"/>
</dbReference>
<dbReference type="Pfam" id="PF03409">
    <property type="entry name" value="Glycoprotein"/>
    <property type="match status" value="1"/>
</dbReference>
<dbReference type="HOGENOM" id="CLU_040349_1_0_1"/>
<dbReference type="Proteomes" id="UP000008068">
    <property type="component" value="Unassembled WGS sequence"/>
</dbReference>
<dbReference type="AlphaFoldDB" id="G0M9I9"/>
<sequence>MMLKIVLCCLAALQFSKASLVVNLESYSSSVPTKINNVLDGSKLYLASSDSLDALGKITVSSNGQTKTLNQLLNDVDAKGYLNGFPVNSDLTIATTNSGQVTDLLNGYLFISSPDMVKDPNFLVYMLSGQGKTIERSNNLETTLVILNTRVEKSANDPDTKPYYSTTLEKINQSKSSVLYLYQGVPGDGYTDPTYQESYQKVMFQNPIELYPTGQPTREKVFFNTIEPIQYTLRTWYIRAVGGGISFDISQKWKDTKTIQTTNETTTGFIMSQHNTYSYNVMYKNTPGHDGISGYMVSTSDMASDMNVVLCNEINCEAHTFLKTQPVSADFFQYSRNDTTLKVNVAQIADFGNFYLQFYRIEGAASTGGVVSSTVAPVTSTNAPETTTKSVAGLSVIGALVVMIKSML</sequence>
<dbReference type="FunCoup" id="G0M9I9">
    <property type="interactions" value="1133"/>
</dbReference>
<keyword evidence="3" id="KW-1185">Reference proteome</keyword>
<reference evidence="3" key="1">
    <citation type="submission" date="2011-07" db="EMBL/GenBank/DDBJ databases">
        <authorList>
            <consortium name="Caenorhabditis brenneri Sequencing and Analysis Consortium"/>
            <person name="Wilson R.K."/>
        </authorList>
    </citation>
    <scope>NUCLEOTIDE SEQUENCE [LARGE SCALE GENOMIC DNA]</scope>
    <source>
        <strain evidence="3">PB2801</strain>
    </source>
</reference>
<dbReference type="GO" id="GO:0045087">
    <property type="term" value="P:innate immune response"/>
    <property type="evidence" value="ECO:0007669"/>
    <property type="project" value="TreeGrafter"/>
</dbReference>
<feature type="signal peptide" evidence="1">
    <location>
        <begin position="1"/>
        <end position="18"/>
    </location>
</feature>
<keyword evidence="1" id="KW-0732">Signal</keyword>
<dbReference type="PANTHER" id="PTHR21733:SF5">
    <property type="entry name" value="AMINE OXIDASE-RELATED"/>
    <property type="match status" value="1"/>
</dbReference>
<protein>
    <recommendedName>
        <fullName evidence="4">CUB-like domain-containing protein</fullName>
    </recommendedName>
</protein>
<dbReference type="GO" id="GO:0045121">
    <property type="term" value="C:membrane raft"/>
    <property type="evidence" value="ECO:0007669"/>
    <property type="project" value="TreeGrafter"/>
</dbReference>
<evidence type="ECO:0000313" key="2">
    <source>
        <dbReference type="EMBL" id="EGT31140.1"/>
    </source>
</evidence>
<dbReference type="PANTHER" id="PTHR21733">
    <property type="entry name" value="CUB_2 DOMAIN-CONTAINING PROTEIN-RELATED-RELATED"/>
    <property type="match status" value="1"/>
</dbReference>
<feature type="chain" id="PRO_5003402906" description="CUB-like domain-containing protein" evidence="1">
    <location>
        <begin position="19"/>
        <end position="408"/>
    </location>
</feature>
<evidence type="ECO:0008006" key="4">
    <source>
        <dbReference type="Google" id="ProtNLM"/>
    </source>
</evidence>